<feature type="transmembrane region" description="Helical" evidence="1">
    <location>
        <begin position="148"/>
        <end position="171"/>
    </location>
</feature>
<dbReference type="RefSeq" id="WP_052789368.1">
    <property type="nucleotide sequence ID" value="NZ_AVQD01000009.1"/>
</dbReference>
<feature type="transmembrane region" description="Helical" evidence="1">
    <location>
        <begin position="510"/>
        <end position="532"/>
    </location>
</feature>
<sequence length="556" mass="59264">MSTAITLVRLRWALTLAALRKSVWQTVAYVLSAIFAAGTIIGTGILAWFVGMLPPSTMDSDGYPFNILGPGGIVNMVAVLVGATITVFIGLIQLMMLGEGSTMSPRKFALYGIADRNLQFGLLLSGLSGLPAITGVISLMLWSLAYRAMGPAVVIAELVAAPLAVITMMSISKMLIALSTTLVTSKRGKSTFYIVIVLLFVVICQLPNILVNSGIAFGLDPSAWSATAAVMAWTPFGAVFQLPFDVLSGAWLPALARIAILVVTWVVCFAVCTWCLRRERLTVGVAGQSATVKGVGAFSWMPDSTSGAISARVLTYLKRDPRQVMIFAMPVLFIIIFAFQAHGIHAIVWQSMIWCGWLMSIVESNGLAYDGRGFTMEVIAGVRGWADRLGRVRVYVGIMVIYMALLYVGCIVIVGVTAGRWAQPDDLIIGLFFLAVGLGVGFSSLGVAEITSCVLMYPVASMDKPFSSPQGRAMAQGFFPFVYMLGSMLLMLPTGIAAIVLLVIHAGIVGWLVIIPVALANGIGVLALGTWLGGKLLEARILSIVSTLDSFASLQK</sequence>
<protein>
    <submittedName>
        <fullName evidence="2">ABC transporter permease</fullName>
    </submittedName>
</protein>
<feature type="transmembrane region" description="Helical" evidence="1">
    <location>
        <begin position="324"/>
        <end position="341"/>
    </location>
</feature>
<dbReference type="AlphaFoldDB" id="A0A0L7B000"/>
<feature type="transmembrane region" description="Helical" evidence="1">
    <location>
        <begin position="27"/>
        <end position="53"/>
    </location>
</feature>
<gene>
    <name evidence="2" type="ORF">BBM1128_05975</name>
</gene>
<keyword evidence="1" id="KW-1133">Transmembrane helix</keyword>
<proteinExistence type="predicted"/>
<feature type="transmembrane region" description="Helical" evidence="1">
    <location>
        <begin position="392"/>
        <end position="415"/>
    </location>
</feature>
<organism evidence="2 3">
    <name type="scientific">Bifidobacterium breve MCC 1128</name>
    <dbReference type="NCBI Taxonomy" id="1365965"/>
    <lineage>
        <taxon>Bacteria</taxon>
        <taxon>Bacillati</taxon>
        <taxon>Actinomycetota</taxon>
        <taxon>Actinomycetes</taxon>
        <taxon>Bifidobacteriales</taxon>
        <taxon>Bifidobacteriaceae</taxon>
        <taxon>Bifidobacterium</taxon>
    </lineage>
</organism>
<feature type="transmembrane region" description="Helical" evidence="1">
    <location>
        <begin position="73"/>
        <end position="97"/>
    </location>
</feature>
<dbReference type="Proteomes" id="UP000037193">
    <property type="component" value="Unassembled WGS sequence"/>
</dbReference>
<reference evidence="2 3" key="1">
    <citation type="journal article" date="2015" name="Int J Genomics">
        <title>Comparative Genomics Revealed Genetic Diversity and Species/Strain-Level Differences in Carbohydrate Metabolism of Three Probiotic Bifidobacterial Species.</title>
        <authorList>
            <person name="Odamaki T."/>
            <person name="Horigome A."/>
            <person name="Sugahara H."/>
            <person name="Hashikura N."/>
            <person name="Minami J."/>
            <person name="Xiao J.Z."/>
            <person name="Abe F."/>
        </authorList>
    </citation>
    <scope>NUCLEOTIDE SEQUENCE [LARGE SCALE GENOMIC DNA]</scope>
    <source>
        <strain evidence="2 3">MCC 1128</strain>
    </source>
</reference>
<evidence type="ECO:0000313" key="2">
    <source>
        <dbReference type="EMBL" id="KOA40593.1"/>
    </source>
</evidence>
<dbReference type="EMBL" id="AVQD01000009">
    <property type="protein sequence ID" value="KOA40593.1"/>
    <property type="molecule type" value="Genomic_DNA"/>
</dbReference>
<feature type="transmembrane region" description="Helical" evidence="1">
    <location>
        <begin position="192"/>
        <end position="211"/>
    </location>
</feature>
<accession>A0A0L7B000</accession>
<comment type="caution">
    <text evidence="2">The sequence shown here is derived from an EMBL/GenBank/DDBJ whole genome shotgun (WGS) entry which is preliminary data.</text>
</comment>
<dbReference type="PATRIC" id="fig|1365965.3.peg.1204"/>
<name>A0A0L7B000_BIFBR</name>
<keyword evidence="1" id="KW-0812">Transmembrane</keyword>
<keyword evidence="1" id="KW-0472">Membrane</keyword>
<feature type="transmembrane region" description="Helical" evidence="1">
    <location>
        <begin position="427"/>
        <end position="460"/>
    </location>
</feature>
<feature type="transmembrane region" description="Helical" evidence="1">
    <location>
        <begin position="118"/>
        <end position="142"/>
    </location>
</feature>
<evidence type="ECO:0000313" key="3">
    <source>
        <dbReference type="Proteomes" id="UP000037193"/>
    </source>
</evidence>
<feature type="transmembrane region" description="Helical" evidence="1">
    <location>
        <begin position="481"/>
        <end position="504"/>
    </location>
</feature>
<evidence type="ECO:0000256" key="1">
    <source>
        <dbReference type="SAM" id="Phobius"/>
    </source>
</evidence>
<feature type="transmembrane region" description="Helical" evidence="1">
    <location>
        <begin position="254"/>
        <end position="276"/>
    </location>
</feature>